<comment type="caution">
    <text evidence="2">The sequence shown here is derived from an EMBL/GenBank/DDBJ whole genome shotgun (WGS) entry which is preliminary data.</text>
</comment>
<keyword evidence="3" id="KW-1185">Reference proteome</keyword>
<dbReference type="Proteomes" id="UP000182062">
    <property type="component" value="Unassembled WGS sequence"/>
</dbReference>
<keyword evidence="1" id="KW-1133">Transmembrane helix</keyword>
<feature type="transmembrane region" description="Helical" evidence="1">
    <location>
        <begin position="12"/>
        <end position="37"/>
    </location>
</feature>
<evidence type="ECO:0000313" key="2">
    <source>
        <dbReference type="EMBL" id="OIU69666.1"/>
    </source>
</evidence>
<dbReference type="AlphaFoldDB" id="A0A1J6VWJ3"/>
<dbReference type="EMBL" id="MINN01000117">
    <property type="protein sequence ID" value="OIU69666.1"/>
    <property type="molecule type" value="Genomic_DNA"/>
</dbReference>
<accession>A0A1J6VWJ3</accession>
<keyword evidence="1" id="KW-0472">Membrane</keyword>
<reference evidence="2 3" key="1">
    <citation type="submission" date="2016-09" db="EMBL/GenBank/DDBJ databases">
        <title>Bacillus aquimaris SAMM genome sequence reveals colonization and biosurfactant production capacities.</title>
        <authorList>
            <person name="Waghmode S.R."/>
            <person name="Suryavanshi M.V."/>
        </authorList>
    </citation>
    <scope>NUCLEOTIDE SEQUENCE [LARGE SCALE GENOMIC DNA]</scope>
    <source>
        <strain evidence="2 3">SAMM</strain>
    </source>
</reference>
<evidence type="ECO:0000256" key="1">
    <source>
        <dbReference type="SAM" id="Phobius"/>
    </source>
</evidence>
<sequence length="77" mass="9274">MSLNLLKHKSVFLVFYLWGIEKGLQLVFLNNGLFFLLNIKILIFLQIVPEWEVEQQIIKEMNQFHQQKTGPRIRHHD</sequence>
<evidence type="ECO:0000313" key="3">
    <source>
        <dbReference type="Proteomes" id="UP000182062"/>
    </source>
</evidence>
<name>A0A1J6VWJ3_9BACI</name>
<proteinExistence type="predicted"/>
<protein>
    <submittedName>
        <fullName evidence="2">Uncharacterized protein</fullName>
    </submittedName>
</protein>
<gene>
    <name evidence="2" type="ORF">BHE18_01735</name>
</gene>
<organism evidence="2 3">
    <name type="scientific">Rossellomorea aquimaris</name>
    <dbReference type="NCBI Taxonomy" id="189382"/>
    <lineage>
        <taxon>Bacteria</taxon>
        <taxon>Bacillati</taxon>
        <taxon>Bacillota</taxon>
        <taxon>Bacilli</taxon>
        <taxon>Bacillales</taxon>
        <taxon>Bacillaceae</taxon>
        <taxon>Rossellomorea</taxon>
    </lineage>
</organism>
<keyword evidence="1" id="KW-0812">Transmembrane</keyword>